<proteinExistence type="predicted"/>
<dbReference type="PATRIC" id="fig|1238180.3.peg.7404"/>
<evidence type="ECO:0000313" key="3">
    <source>
        <dbReference type="Proteomes" id="UP000014137"/>
    </source>
</evidence>
<keyword evidence="4" id="KW-1185">Reference proteome</keyword>
<evidence type="ECO:0000313" key="4">
    <source>
        <dbReference type="Proteomes" id="UP000188551"/>
    </source>
</evidence>
<evidence type="ECO:0000313" key="1">
    <source>
        <dbReference type="EMBL" id="EMD22930.1"/>
    </source>
</evidence>
<organism evidence="1 3">
    <name type="scientific">Amycolatopsis azurea DSM 43854</name>
    <dbReference type="NCBI Taxonomy" id="1238180"/>
    <lineage>
        <taxon>Bacteria</taxon>
        <taxon>Bacillati</taxon>
        <taxon>Actinomycetota</taxon>
        <taxon>Actinomycetes</taxon>
        <taxon>Pseudonocardiales</taxon>
        <taxon>Pseudonocardiaceae</taxon>
        <taxon>Amycolatopsis</taxon>
    </lineage>
</organism>
<dbReference type="EMBL" id="ANMG01000085">
    <property type="protein sequence ID" value="EMD22930.1"/>
    <property type="molecule type" value="Genomic_DNA"/>
</dbReference>
<accession>M2PTU6</accession>
<gene>
    <name evidence="2" type="ORF">B0293_23850</name>
    <name evidence="1" type="ORF">C791_7930</name>
</gene>
<reference evidence="2 4" key="2">
    <citation type="submission" date="2017-02" db="EMBL/GenBank/DDBJ databases">
        <title>Amycolatopsis azurea DSM 43854 draft genome.</title>
        <authorList>
            <person name="Mayilraj S."/>
        </authorList>
    </citation>
    <scope>NUCLEOTIDE SEQUENCE [LARGE SCALE GENOMIC DNA]</scope>
    <source>
        <strain evidence="2 4">DSM 43854</strain>
    </source>
</reference>
<dbReference type="Proteomes" id="UP000014137">
    <property type="component" value="Unassembled WGS sequence"/>
</dbReference>
<name>M2PTU6_9PSEU</name>
<evidence type="ECO:0000313" key="2">
    <source>
        <dbReference type="EMBL" id="OOC04323.1"/>
    </source>
</evidence>
<sequence>MPTQREERDRLTLKRIGELADEWRAVARGLPVWRRDDTAEGGEPGDIVFRSTDFNAPCITVHGMWAPNIARYLEAVDMYAAVSLAELLWRIGGHGGRDDITQQTVHLLQTLGLEQHEVRHRRSR</sequence>
<dbReference type="Proteomes" id="UP000188551">
    <property type="component" value="Unassembled WGS sequence"/>
</dbReference>
<reference evidence="1 3" key="1">
    <citation type="submission" date="2012-10" db="EMBL/GenBank/DDBJ databases">
        <title>Genome assembly of Amycolatopsis azurea DSM 43854.</title>
        <authorList>
            <person name="Khatri I."/>
            <person name="Kaur I."/>
            <person name="Subramanian S."/>
            <person name="Mayilraj S."/>
        </authorList>
    </citation>
    <scope>NUCLEOTIDE SEQUENCE [LARGE SCALE GENOMIC DNA]</scope>
    <source>
        <strain evidence="1 3">DSM 43854</strain>
    </source>
</reference>
<dbReference type="EMBL" id="MUXN01000017">
    <property type="protein sequence ID" value="OOC04323.1"/>
    <property type="molecule type" value="Genomic_DNA"/>
</dbReference>
<comment type="caution">
    <text evidence="1">The sequence shown here is derived from an EMBL/GenBank/DDBJ whole genome shotgun (WGS) entry which is preliminary data.</text>
</comment>
<dbReference type="AlphaFoldDB" id="M2PTU6"/>
<protein>
    <submittedName>
        <fullName evidence="1">Uncharacterized protein</fullName>
    </submittedName>
</protein>